<dbReference type="EMBL" id="JAVDRP010000006">
    <property type="protein sequence ID" value="MDR6410053.1"/>
    <property type="molecule type" value="Genomic_DNA"/>
</dbReference>
<gene>
    <name evidence="1" type="ORF">J2804_003475</name>
</gene>
<sequence>MADCLPNGDGLIHRAVQSSLTFAYARLQLFIALAWRGAAARGARTAYQLFASGLP</sequence>
<organism evidence="1 2">
    <name type="scientific">Paraburkholderia terricola</name>
    <dbReference type="NCBI Taxonomy" id="169427"/>
    <lineage>
        <taxon>Bacteria</taxon>
        <taxon>Pseudomonadati</taxon>
        <taxon>Pseudomonadota</taxon>
        <taxon>Betaproteobacteria</taxon>
        <taxon>Burkholderiales</taxon>
        <taxon>Burkholderiaceae</taxon>
        <taxon>Paraburkholderia</taxon>
    </lineage>
</organism>
<comment type="caution">
    <text evidence="1">The sequence shown here is derived from an EMBL/GenBank/DDBJ whole genome shotgun (WGS) entry which is preliminary data.</text>
</comment>
<accession>A0ABU1LTM0</accession>
<evidence type="ECO:0000313" key="1">
    <source>
        <dbReference type="EMBL" id="MDR6410053.1"/>
    </source>
</evidence>
<protein>
    <submittedName>
        <fullName evidence="1">Uncharacterized protein</fullName>
    </submittedName>
</protein>
<keyword evidence="2" id="KW-1185">Reference proteome</keyword>
<dbReference type="Proteomes" id="UP001264340">
    <property type="component" value="Unassembled WGS sequence"/>
</dbReference>
<reference evidence="1 2" key="1">
    <citation type="submission" date="2023-07" db="EMBL/GenBank/DDBJ databases">
        <title>Sorghum-associated microbial communities from plants grown in Nebraska, USA.</title>
        <authorList>
            <person name="Schachtman D."/>
        </authorList>
    </citation>
    <scope>NUCLEOTIDE SEQUENCE [LARGE SCALE GENOMIC DNA]</scope>
    <source>
        <strain evidence="1 2">DS1316</strain>
    </source>
</reference>
<evidence type="ECO:0000313" key="2">
    <source>
        <dbReference type="Proteomes" id="UP001264340"/>
    </source>
</evidence>
<proteinExistence type="predicted"/>
<name>A0ABU1LTM0_9BURK</name>